<organism evidence="1 2">
    <name type="scientific">Emericellopsis atlantica</name>
    <dbReference type="NCBI Taxonomy" id="2614577"/>
    <lineage>
        <taxon>Eukaryota</taxon>
        <taxon>Fungi</taxon>
        <taxon>Dikarya</taxon>
        <taxon>Ascomycota</taxon>
        <taxon>Pezizomycotina</taxon>
        <taxon>Sordariomycetes</taxon>
        <taxon>Hypocreomycetidae</taxon>
        <taxon>Hypocreales</taxon>
        <taxon>Bionectriaceae</taxon>
        <taxon>Emericellopsis</taxon>
    </lineage>
</organism>
<comment type="caution">
    <text evidence="1">The sequence shown here is derived from an EMBL/GenBank/DDBJ whole genome shotgun (WGS) entry which is preliminary data.</text>
</comment>
<name>A0A9P7ZCU1_9HYPO</name>
<evidence type="ECO:0000313" key="1">
    <source>
        <dbReference type="EMBL" id="KAG9249640.1"/>
    </source>
</evidence>
<keyword evidence="2" id="KW-1185">Reference proteome</keyword>
<proteinExistence type="predicted"/>
<sequence length="305" mass="34776">MEELAEHEISFLEGLAFTGLHNDVVEFDQNLLNEAFERFAPPLLSDITLPRLSFLRTSGLSSEISNQSCHFLHLTYQEYFAARYFVRQWKASLPNTWLPASGDTQDAGPTPIEYLRKHKYIARYDILWRFLAGLLDADGKAKEFFDVIGKEPVDLLGLTHQRLVIHCLSEVQALPQSSFTPVRTRLEDDLVEWLLFECKCRNESSLAREMELPPLVLCRAMQSATDDGRGKFVKALTKRHSVPTCVADLLASWLEPHAPRELIRRILAILGRHSFLSDELLTRVAAGLNDSDWRIRREAVQALTS</sequence>
<dbReference type="Proteomes" id="UP000887229">
    <property type="component" value="Unassembled WGS sequence"/>
</dbReference>
<dbReference type="GeneID" id="70295268"/>
<dbReference type="AlphaFoldDB" id="A0A9P7ZCU1"/>
<dbReference type="EMBL" id="MU251297">
    <property type="protein sequence ID" value="KAG9249640.1"/>
    <property type="molecule type" value="Genomic_DNA"/>
</dbReference>
<dbReference type="RefSeq" id="XP_046113564.1">
    <property type="nucleotide sequence ID" value="XM_046264365.1"/>
</dbReference>
<evidence type="ECO:0000313" key="2">
    <source>
        <dbReference type="Proteomes" id="UP000887229"/>
    </source>
</evidence>
<reference evidence="1" key="1">
    <citation type="journal article" date="2021" name="IMA Fungus">
        <title>Genomic characterization of three marine fungi, including Emericellopsis atlantica sp. nov. with signatures of a generalist lifestyle and marine biomass degradation.</title>
        <authorList>
            <person name="Hagestad O.C."/>
            <person name="Hou L."/>
            <person name="Andersen J.H."/>
            <person name="Hansen E.H."/>
            <person name="Altermark B."/>
            <person name="Li C."/>
            <person name="Kuhnert E."/>
            <person name="Cox R.J."/>
            <person name="Crous P.W."/>
            <person name="Spatafora J.W."/>
            <person name="Lail K."/>
            <person name="Amirebrahimi M."/>
            <person name="Lipzen A."/>
            <person name="Pangilinan J."/>
            <person name="Andreopoulos W."/>
            <person name="Hayes R.D."/>
            <person name="Ng V."/>
            <person name="Grigoriev I.V."/>
            <person name="Jackson S.A."/>
            <person name="Sutton T.D.S."/>
            <person name="Dobson A.D.W."/>
            <person name="Rama T."/>
        </authorList>
    </citation>
    <scope>NUCLEOTIDE SEQUENCE</scope>
    <source>
        <strain evidence="1">TS7</strain>
    </source>
</reference>
<protein>
    <submittedName>
        <fullName evidence="1">Uncharacterized protein</fullName>
    </submittedName>
</protein>
<dbReference type="OrthoDB" id="5153622at2759"/>
<gene>
    <name evidence="1" type="ORF">F5Z01DRAFT_668654</name>
</gene>
<accession>A0A9P7ZCU1</accession>